<dbReference type="VEuPathDB" id="FungiDB:RhiirA1_468015"/>
<name>A0A2N0RAX7_9GLOM</name>
<dbReference type="VEuPathDB" id="FungiDB:FUN_003754"/>
<dbReference type="Proteomes" id="UP000232688">
    <property type="component" value="Unassembled WGS sequence"/>
</dbReference>
<protein>
    <recommendedName>
        <fullName evidence="3">F-box domain-containing protein</fullName>
    </recommendedName>
</protein>
<gene>
    <name evidence="1" type="ORF">RhiirA1_468015</name>
</gene>
<accession>A0A2N0RAX7</accession>
<evidence type="ECO:0008006" key="3">
    <source>
        <dbReference type="Google" id="ProtNLM"/>
    </source>
</evidence>
<comment type="caution">
    <text evidence="1">The sequence shown here is derived from an EMBL/GenBank/DDBJ whole genome shotgun (WGS) entry which is preliminary data.</text>
</comment>
<proteinExistence type="predicted"/>
<reference evidence="1 2" key="1">
    <citation type="submission" date="2017-10" db="EMBL/GenBank/DDBJ databases">
        <title>Extensive intraspecific genome diversity in a model arbuscular mycorrhizal fungus.</title>
        <authorList>
            <person name="Chen E.C.H."/>
            <person name="Morin E."/>
            <person name="Baudet D."/>
            <person name="Noel J."/>
            <person name="Ndikumana S."/>
            <person name="Charron P."/>
            <person name="St-Onge C."/>
            <person name="Giorgi J."/>
            <person name="Grigoriev I.V."/>
            <person name="Roux C."/>
            <person name="Martin F.M."/>
            <person name="Corradi N."/>
        </authorList>
    </citation>
    <scope>NUCLEOTIDE SEQUENCE [LARGE SCALE GENOMIC DNA]</scope>
    <source>
        <strain evidence="1 2">A1</strain>
    </source>
</reference>
<evidence type="ECO:0000313" key="1">
    <source>
        <dbReference type="EMBL" id="PKC60446.1"/>
    </source>
</evidence>
<reference evidence="1 2" key="2">
    <citation type="submission" date="2017-10" db="EMBL/GenBank/DDBJ databases">
        <title>Genome analyses suggest a sexual origin of heterokaryosis in a supposedly ancient asexual fungus.</title>
        <authorList>
            <person name="Corradi N."/>
            <person name="Sedzielewska K."/>
            <person name="Noel J."/>
            <person name="Charron P."/>
            <person name="Farinelli L."/>
            <person name="Marton T."/>
            <person name="Kruger M."/>
            <person name="Pelin A."/>
            <person name="Brachmann A."/>
            <person name="Corradi N."/>
        </authorList>
    </citation>
    <scope>NUCLEOTIDE SEQUENCE [LARGE SCALE GENOMIC DNA]</scope>
    <source>
        <strain evidence="1 2">A1</strain>
    </source>
</reference>
<dbReference type="AlphaFoldDB" id="A0A2N0RAX7"/>
<dbReference type="EMBL" id="LLXH01001145">
    <property type="protein sequence ID" value="PKC60446.1"/>
    <property type="molecule type" value="Genomic_DNA"/>
</dbReference>
<evidence type="ECO:0000313" key="2">
    <source>
        <dbReference type="Proteomes" id="UP000232688"/>
    </source>
</evidence>
<organism evidence="1 2">
    <name type="scientific">Rhizophagus irregularis</name>
    <dbReference type="NCBI Taxonomy" id="588596"/>
    <lineage>
        <taxon>Eukaryota</taxon>
        <taxon>Fungi</taxon>
        <taxon>Fungi incertae sedis</taxon>
        <taxon>Mucoromycota</taxon>
        <taxon>Glomeromycotina</taxon>
        <taxon>Glomeromycetes</taxon>
        <taxon>Glomerales</taxon>
        <taxon>Glomeraceae</taxon>
        <taxon>Rhizophagus</taxon>
    </lineage>
</organism>
<dbReference type="VEuPathDB" id="FungiDB:RhiirFUN_017091"/>
<sequence length="526" mass="63136">MSHSKIFSGDLPELIYEVIKYFQNDYSTLYSCILVNRLWCRLAIPLLWENPFSFRTENYNFIGIYLHNLNDDLKIKLNECKIINNSLLSNTLFNYPSFLKYLNIYYFIYNVEMWFIKLENSRSYLVSDFKELIDISMFKVFIENEVNLHTLVIEITSIYYSKRLYNILELISQNTNFIHNIRNLKLHINKRDNENMIIKVLQVVNSHQHHKKFFIESDYFSFYQSLLLSKDYNCSNTLNTIIFYFVNFKDIINLKDIFEQLNVLESIHIFYCSSLNTKFTQQIINLTKPFKLKSLFLNGNSQIDESLLLLLQKSGDYLENLDFNPDYGQSLILRQQFLELFIKYCKNIKLLYFYFSNFDNRIIYLALNLIENIKNLNYLLINTDENSQLLYNIERSSIILQNLGQVLPSKMEYLCLFLCIKTSDLEVFLRNSQNTFIKKLVIYNYIEYSDDNNILPFIKKYIMNEKRVEYLAIIDNFLKKDPRYIVESGDLSHLKNEVEEFKLHDIKVRCYNKLLNSSYWFIKDID</sequence>